<dbReference type="VEuPathDB" id="FungiDB:QG37_06541"/>
<keyword evidence="1" id="KW-0472">Membrane</keyword>
<dbReference type="EMBL" id="LGST01000045">
    <property type="protein sequence ID" value="KND97081.1"/>
    <property type="molecule type" value="Genomic_DNA"/>
</dbReference>
<dbReference type="AlphaFoldDB" id="A0A0L0NSF3"/>
<comment type="caution">
    <text evidence="2">The sequence shown here is derived from an EMBL/GenBank/DDBJ whole genome shotgun (WGS) entry which is preliminary data.</text>
</comment>
<evidence type="ECO:0000313" key="3">
    <source>
        <dbReference type="Proteomes" id="UP000037122"/>
    </source>
</evidence>
<sequence length="105" mass="12260">MKQGASWYMSSGDRNLEIPSPPFFFFIIFFIHNFIRLQFLQVIFKRDLDAYNDEMKVSKSLSRRTSSTKELEVKISTHRLTEGAFSKTFLVSAELQEEKIAACRI</sequence>
<gene>
    <name evidence="2" type="ORF">QG37_06541</name>
</gene>
<protein>
    <submittedName>
        <fullName evidence="2">Uncharacterized protein</fullName>
    </submittedName>
</protein>
<reference evidence="3" key="1">
    <citation type="journal article" date="2015" name="BMC Genomics">
        <title>Draft genome of a commonly misdiagnosed multidrug resistant pathogen Candida auris.</title>
        <authorList>
            <person name="Chatterjee S."/>
            <person name="Alampalli S.V."/>
            <person name="Nageshan R.K."/>
            <person name="Chettiar S.T."/>
            <person name="Joshi S."/>
            <person name="Tatu U.S."/>
        </authorList>
    </citation>
    <scope>NUCLEOTIDE SEQUENCE [LARGE SCALE GENOMIC DNA]</scope>
    <source>
        <strain evidence="3">6684</strain>
    </source>
</reference>
<evidence type="ECO:0000313" key="2">
    <source>
        <dbReference type="EMBL" id="KND97081.1"/>
    </source>
</evidence>
<keyword evidence="1" id="KW-0812">Transmembrane</keyword>
<name>A0A0L0NSF3_CANAR</name>
<evidence type="ECO:0000256" key="1">
    <source>
        <dbReference type="SAM" id="Phobius"/>
    </source>
</evidence>
<keyword evidence="1" id="KW-1133">Transmembrane helix</keyword>
<feature type="transmembrane region" description="Helical" evidence="1">
    <location>
        <begin position="20"/>
        <end position="39"/>
    </location>
</feature>
<dbReference type="Proteomes" id="UP000037122">
    <property type="component" value="Unassembled WGS sequence"/>
</dbReference>
<organism evidence="2 3">
    <name type="scientific">Candidozyma auris</name>
    <name type="common">Yeast</name>
    <name type="synonym">Candida auris</name>
    <dbReference type="NCBI Taxonomy" id="498019"/>
    <lineage>
        <taxon>Eukaryota</taxon>
        <taxon>Fungi</taxon>
        <taxon>Dikarya</taxon>
        <taxon>Ascomycota</taxon>
        <taxon>Saccharomycotina</taxon>
        <taxon>Pichiomycetes</taxon>
        <taxon>Metschnikowiaceae</taxon>
        <taxon>Candidozyma</taxon>
    </lineage>
</organism>
<accession>A0A0L0NSF3</accession>
<proteinExistence type="predicted"/>